<protein>
    <recommendedName>
        <fullName evidence="1">5-oxoprolinase subunit A</fullName>
        <shortName evidence="1">5-OPase subunit A</shortName>
        <ecNumber evidence="1">3.5.2.9</ecNumber>
    </recommendedName>
    <alternativeName>
        <fullName evidence="1">5-oxoprolinase (ATP-hydrolyzing) subunit A</fullName>
    </alternativeName>
</protein>
<dbReference type="CDD" id="cd10787">
    <property type="entry name" value="LamB_YcsF_like"/>
    <property type="match status" value="1"/>
</dbReference>
<gene>
    <name evidence="1" type="primary">pxpA</name>
    <name evidence="2" type="ORF">BDK89_2023</name>
</gene>
<sequence length="253" mass="26355">MPAIDLNADLGESYGIWSLGDDDAMLDVVTSANVACGFHGGDPSTLRRVCHAAAERNVTIGAQVSYPDLLGFGRRFIDIDPGELRDAVLYQLGALDGFAQVAGTGVKYLKPHGALYHACVTHHDQAEAVATAAHEFDPSMAILGAPGSPLLAVADALGMEAVPEAFADRAYLGDGRLVPRSEPDAVITDPSIVAARAVAVATERRVTAIDGTHVEVHARSICVHGDTNGAVELARAVRAGLEMAEVGVHAFAL</sequence>
<dbReference type="OrthoDB" id="9773478at2"/>
<comment type="subunit">
    <text evidence="1">Forms a complex composed of PxpA, PxpB and PxpC.</text>
</comment>
<comment type="caution">
    <text evidence="2">The sequence shown here is derived from an EMBL/GenBank/DDBJ whole genome shotgun (WGS) entry which is preliminary data.</text>
</comment>
<comment type="function">
    <text evidence="1">Catalyzes the cleavage of 5-oxoproline to form L-glutamate coupled to the hydrolysis of ATP to ADP and inorganic phosphate.</text>
</comment>
<dbReference type="GO" id="GO:0005524">
    <property type="term" value="F:ATP binding"/>
    <property type="evidence" value="ECO:0007669"/>
    <property type="project" value="UniProtKB-UniRule"/>
</dbReference>
<organism evidence="2 3">
    <name type="scientific">Ilumatobacter fluminis</name>
    <dbReference type="NCBI Taxonomy" id="467091"/>
    <lineage>
        <taxon>Bacteria</taxon>
        <taxon>Bacillati</taxon>
        <taxon>Actinomycetota</taxon>
        <taxon>Acidimicrobiia</taxon>
        <taxon>Acidimicrobiales</taxon>
        <taxon>Ilumatobacteraceae</taxon>
        <taxon>Ilumatobacter</taxon>
    </lineage>
</organism>
<keyword evidence="1" id="KW-0378">Hydrolase</keyword>
<dbReference type="PANTHER" id="PTHR30292:SF0">
    <property type="entry name" value="5-OXOPROLINASE SUBUNIT A"/>
    <property type="match status" value="1"/>
</dbReference>
<comment type="catalytic activity">
    <reaction evidence="1">
        <text>5-oxo-L-proline + ATP + 2 H2O = L-glutamate + ADP + phosphate + H(+)</text>
        <dbReference type="Rhea" id="RHEA:10348"/>
        <dbReference type="ChEBI" id="CHEBI:15377"/>
        <dbReference type="ChEBI" id="CHEBI:15378"/>
        <dbReference type="ChEBI" id="CHEBI:29985"/>
        <dbReference type="ChEBI" id="CHEBI:30616"/>
        <dbReference type="ChEBI" id="CHEBI:43474"/>
        <dbReference type="ChEBI" id="CHEBI:58402"/>
        <dbReference type="ChEBI" id="CHEBI:456216"/>
        <dbReference type="EC" id="3.5.2.9"/>
    </reaction>
</comment>
<dbReference type="InterPro" id="IPR011330">
    <property type="entry name" value="Glyco_hydro/deAcase_b/a-brl"/>
</dbReference>
<dbReference type="NCBIfam" id="NF003816">
    <property type="entry name" value="PRK05406.1-5"/>
    <property type="match status" value="1"/>
</dbReference>
<dbReference type="SUPFAM" id="SSF88713">
    <property type="entry name" value="Glycoside hydrolase/deacetylase"/>
    <property type="match status" value="1"/>
</dbReference>
<dbReference type="GO" id="GO:0005975">
    <property type="term" value="P:carbohydrate metabolic process"/>
    <property type="evidence" value="ECO:0007669"/>
    <property type="project" value="InterPro"/>
</dbReference>
<evidence type="ECO:0000313" key="2">
    <source>
        <dbReference type="EMBL" id="TDT16433.1"/>
    </source>
</evidence>
<dbReference type="Proteomes" id="UP000294558">
    <property type="component" value="Unassembled WGS sequence"/>
</dbReference>
<proteinExistence type="inferred from homology"/>
<accession>A0A4R7I1Q5</accession>
<name>A0A4R7I1Q5_9ACTN</name>
<dbReference type="NCBIfam" id="NF003814">
    <property type="entry name" value="PRK05406.1-3"/>
    <property type="match status" value="1"/>
</dbReference>
<evidence type="ECO:0000313" key="3">
    <source>
        <dbReference type="Proteomes" id="UP000294558"/>
    </source>
</evidence>
<comment type="similarity">
    <text evidence="1">Belongs to the LamB/PxpA family.</text>
</comment>
<dbReference type="InterPro" id="IPR005501">
    <property type="entry name" value="LamB/YcsF/PxpA-like"/>
</dbReference>
<keyword evidence="3" id="KW-1185">Reference proteome</keyword>
<dbReference type="EC" id="3.5.2.9" evidence="1"/>
<evidence type="ECO:0000256" key="1">
    <source>
        <dbReference type="HAMAP-Rule" id="MF_00691"/>
    </source>
</evidence>
<dbReference type="HAMAP" id="MF_00691">
    <property type="entry name" value="PxpA"/>
    <property type="match status" value="1"/>
</dbReference>
<keyword evidence="1" id="KW-0067">ATP-binding</keyword>
<reference evidence="2 3" key="1">
    <citation type="submission" date="2019-03" db="EMBL/GenBank/DDBJ databases">
        <title>Sequencing the genomes of 1000 actinobacteria strains.</title>
        <authorList>
            <person name="Klenk H.-P."/>
        </authorList>
    </citation>
    <scope>NUCLEOTIDE SEQUENCE [LARGE SCALE GENOMIC DNA]</scope>
    <source>
        <strain evidence="2 3">DSM 18936</strain>
    </source>
</reference>
<dbReference type="Gene3D" id="3.20.20.370">
    <property type="entry name" value="Glycoside hydrolase/deacetylase"/>
    <property type="match status" value="1"/>
</dbReference>
<dbReference type="RefSeq" id="WP_133868814.1">
    <property type="nucleotide sequence ID" value="NZ_SOAU01000001.1"/>
</dbReference>
<dbReference type="EMBL" id="SOAU01000001">
    <property type="protein sequence ID" value="TDT16433.1"/>
    <property type="molecule type" value="Genomic_DNA"/>
</dbReference>
<keyword evidence="1" id="KW-0547">Nucleotide-binding</keyword>
<dbReference type="Pfam" id="PF03746">
    <property type="entry name" value="LamB_YcsF"/>
    <property type="match status" value="1"/>
</dbReference>
<dbReference type="PANTHER" id="PTHR30292">
    <property type="entry name" value="UNCHARACTERIZED PROTEIN YBGL-RELATED"/>
    <property type="match status" value="1"/>
</dbReference>
<dbReference type="AlphaFoldDB" id="A0A4R7I1Q5"/>
<dbReference type="GO" id="GO:0017168">
    <property type="term" value="F:5-oxoprolinase (ATP-hydrolyzing) activity"/>
    <property type="evidence" value="ECO:0007669"/>
    <property type="project" value="UniProtKB-UniRule"/>
</dbReference>